<evidence type="ECO:0000256" key="8">
    <source>
        <dbReference type="ARBA" id="ARBA00022989"/>
    </source>
</evidence>
<dbReference type="AlphaFoldDB" id="A0A667Y4C1"/>
<dbReference type="InterPro" id="IPR003280">
    <property type="entry name" value="2pore_dom_K_chnl"/>
</dbReference>
<keyword evidence="9 12" id="KW-0406">Ion transport</keyword>
<feature type="transmembrane region" description="Helical" evidence="14">
    <location>
        <begin position="227"/>
        <end position="250"/>
    </location>
</feature>
<sequence length="445" mass="49764">MADQGPFLTSCIIFYLSIGAAIFQIIEEPNWQSAKSKYVLEKKNILDRYTCLTKEDLDNILEIVSEAAGQGVTISGKMHTSAWDWSNSVIFAATIVTTIGYGNVAPKTVKGRVFCILYGLCGIPLCLVWISELGSFFGDRAKRLSQVLIGKGVTVKKVQFICTALFLLWGLLVHLVIPPFVFMSLENWSYLEGLYFSCITLTTVGFGDYVAGVNPNITYPALYKVCVQVWICMGLAWLSLFFSWNVHMVVEAHKVLKKRRLRHKSVLDEPFQNVEDRHSPVARPTAVDIFKFLSEKEENYSTVIKEIGESAKKRKLSDSASRSKSCSDILATNILTLDHSPRQRRRLSISAMFIKEQPEPDTAENEGLTLLLDSSQNPEPDEHQSNDFVEKSSCSSDSERDCIFMAEPNADIKEESVQHPSGGATRFTISKVTEDNLIGDKDEKG</sequence>
<keyword evidence="7" id="KW-0630">Potassium</keyword>
<keyword evidence="10 14" id="KW-0472">Membrane</keyword>
<keyword evidence="11 12" id="KW-0407">Ion channel</keyword>
<accession>A0A667Y4C1</accession>
<gene>
    <name evidence="16" type="primary">KCNK5</name>
    <name evidence="16" type="synonym">LOC115373912</name>
</gene>
<dbReference type="GeneTree" id="ENSGT00940000156775"/>
<dbReference type="PANTHER" id="PTHR11003:SF295">
    <property type="entry name" value="POTASSIUM CHANNEL SUBFAMILY K MEMBER 5"/>
    <property type="match status" value="1"/>
</dbReference>
<feature type="transmembrane region" description="Helical" evidence="14">
    <location>
        <begin position="158"/>
        <end position="177"/>
    </location>
</feature>
<evidence type="ECO:0000256" key="10">
    <source>
        <dbReference type="ARBA" id="ARBA00023136"/>
    </source>
</evidence>
<dbReference type="Proteomes" id="UP000472263">
    <property type="component" value="Chromosome 16"/>
</dbReference>
<comment type="subcellular location">
    <subcellularLocation>
        <location evidence="1">Membrane</location>
        <topology evidence="1">Multi-pass membrane protein</topology>
    </subcellularLocation>
</comment>
<dbReference type="GO" id="GO:0005886">
    <property type="term" value="C:plasma membrane"/>
    <property type="evidence" value="ECO:0007669"/>
    <property type="project" value="TreeGrafter"/>
</dbReference>
<protein>
    <submittedName>
        <fullName evidence="16">Potassium channel, subfamily K, member 5b</fullName>
    </submittedName>
</protein>
<keyword evidence="17" id="KW-1185">Reference proteome</keyword>
<dbReference type="PANTHER" id="PTHR11003">
    <property type="entry name" value="POTASSIUM CHANNEL, SUBFAMILY K"/>
    <property type="match status" value="1"/>
</dbReference>
<dbReference type="Ensembl" id="ENSMMDT00005019469.1">
    <property type="protein sequence ID" value="ENSMMDP00005019019.1"/>
    <property type="gene ID" value="ENSMMDG00005009469.1"/>
</dbReference>
<evidence type="ECO:0000256" key="14">
    <source>
        <dbReference type="SAM" id="Phobius"/>
    </source>
</evidence>
<evidence type="ECO:0000259" key="15">
    <source>
        <dbReference type="Pfam" id="PF07885"/>
    </source>
</evidence>
<evidence type="ECO:0000256" key="9">
    <source>
        <dbReference type="ARBA" id="ARBA00023065"/>
    </source>
</evidence>
<reference evidence="16" key="2">
    <citation type="submission" date="2025-08" db="UniProtKB">
        <authorList>
            <consortium name="Ensembl"/>
        </authorList>
    </citation>
    <scope>IDENTIFICATION</scope>
</reference>
<evidence type="ECO:0000313" key="16">
    <source>
        <dbReference type="Ensembl" id="ENSMMDP00005019019.1"/>
    </source>
</evidence>
<dbReference type="Gene3D" id="1.10.287.70">
    <property type="match status" value="1"/>
</dbReference>
<evidence type="ECO:0000256" key="13">
    <source>
        <dbReference type="SAM" id="MobiDB-lite"/>
    </source>
</evidence>
<feature type="region of interest" description="Disordered" evidence="13">
    <location>
        <begin position="408"/>
        <end position="445"/>
    </location>
</feature>
<feature type="transmembrane region" description="Helical" evidence="14">
    <location>
        <begin position="85"/>
        <end position="104"/>
    </location>
</feature>
<dbReference type="OrthoDB" id="297496at2759"/>
<keyword evidence="3 12" id="KW-0813">Transport</keyword>
<dbReference type="GO" id="GO:0015271">
    <property type="term" value="F:outward rectifier potassium channel activity"/>
    <property type="evidence" value="ECO:0007669"/>
    <property type="project" value="TreeGrafter"/>
</dbReference>
<evidence type="ECO:0000256" key="12">
    <source>
        <dbReference type="RuleBase" id="RU003857"/>
    </source>
</evidence>
<evidence type="ECO:0000256" key="6">
    <source>
        <dbReference type="ARBA" id="ARBA00022826"/>
    </source>
</evidence>
<dbReference type="FunFam" id="1.10.287.70:FF:000077">
    <property type="entry name" value="Potassium channel subfamily K member 5"/>
    <property type="match status" value="1"/>
</dbReference>
<feature type="transmembrane region" description="Helical" evidence="14">
    <location>
        <begin position="189"/>
        <end position="207"/>
    </location>
</feature>
<dbReference type="InterPro" id="IPR013099">
    <property type="entry name" value="K_chnl_dom"/>
</dbReference>
<dbReference type="GO" id="GO:0030322">
    <property type="term" value="P:stabilization of membrane potential"/>
    <property type="evidence" value="ECO:0007669"/>
    <property type="project" value="TreeGrafter"/>
</dbReference>
<dbReference type="SUPFAM" id="SSF81324">
    <property type="entry name" value="Voltage-gated potassium channels"/>
    <property type="match status" value="2"/>
</dbReference>
<feature type="transmembrane region" description="Helical" evidence="14">
    <location>
        <begin position="7"/>
        <end position="26"/>
    </location>
</feature>
<evidence type="ECO:0000256" key="5">
    <source>
        <dbReference type="ARBA" id="ARBA00022692"/>
    </source>
</evidence>
<evidence type="ECO:0000256" key="7">
    <source>
        <dbReference type="ARBA" id="ARBA00022958"/>
    </source>
</evidence>
<evidence type="ECO:0000256" key="2">
    <source>
        <dbReference type="ARBA" id="ARBA00006666"/>
    </source>
</evidence>
<keyword evidence="4" id="KW-0633">Potassium transport</keyword>
<dbReference type="InterPro" id="IPR003092">
    <property type="entry name" value="2pore_dom_K_chnl_TASK"/>
</dbReference>
<keyword evidence="8 14" id="KW-1133">Transmembrane helix</keyword>
<evidence type="ECO:0000256" key="11">
    <source>
        <dbReference type="ARBA" id="ARBA00023303"/>
    </source>
</evidence>
<keyword evidence="6" id="KW-0631">Potassium channel</keyword>
<evidence type="ECO:0000313" key="17">
    <source>
        <dbReference type="Proteomes" id="UP000472263"/>
    </source>
</evidence>
<organism evidence="16 17">
    <name type="scientific">Myripristis murdjan</name>
    <name type="common">pinecone soldierfish</name>
    <dbReference type="NCBI Taxonomy" id="586833"/>
    <lineage>
        <taxon>Eukaryota</taxon>
        <taxon>Metazoa</taxon>
        <taxon>Chordata</taxon>
        <taxon>Craniata</taxon>
        <taxon>Vertebrata</taxon>
        <taxon>Euteleostomi</taxon>
        <taxon>Actinopterygii</taxon>
        <taxon>Neopterygii</taxon>
        <taxon>Teleostei</taxon>
        <taxon>Neoteleostei</taxon>
        <taxon>Acanthomorphata</taxon>
        <taxon>Holocentriformes</taxon>
        <taxon>Holocentridae</taxon>
        <taxon>Myripristis</taxon>
    </lineage>
</organism>
<feature type="compositionally biased region" description="Basic and acidic residues" evidence="13">
    <location>
        <begin position="380"/>
        <end position="390"/>
    </location>
</feature>
<feature type="domain" description="Potassium channel" evidence="15">
    <location>
        <begin position="80"/>
        <end position="137"/>
    </location>
</feature>
<name>A0A667Y4C1_9TELE</name>
<reference evidence="16" key="3">
    <citation type="submission" date="2025-09" db="UniProtKB">
        <authorList>
            <consortium name="Ensembl"/>
        </authorList>
    </citation>
    <scope>IDENTIFICATION</scope>
</reference>
<proteinExistence type="inferred from homology"/>
<evidence type="ECO:0000256" key="3">
    <source>
        <dbReference type="ARBA" id="ARBA00022448"/>
    </source>
</evidence>
<dbReference type="InParanoid" id="A0A667Y4C1"/>
<reference evidence="16" key="1">
    <citation type="submission" date="2019-06" db="EMBL/GenBank/DDBJ databases">
        <authorList>
            <consortium name="Wellcome Sanger Institute Data Sharing"/>
        </authorList>
    </citation>
    <scope>NUCLEOTIDE SEQUENCE [LARGE SCALE GENOMIC DNA]</scope>
</reference>
<comment type="similarity">
    <text evidence="2 12">Belongs to the two pore domain potassium channel (TC 1.A.1.8) family.</text>
</comment>
<dbReference type="Pfam" id="PF07885">
    <property type="entry name" value="Ion_trans_2"/>
    <property type="match status" value="2"/>
</dbReference>
<dbReference type="PRINTS" id="PR01333">
    <property type="entry name" value="2POREKCHANEL"/>
</dbReference>
<evidence type="ECO:0000256" key="1">
    <source>
        <dbReference type="ARBA" id="ARBA00004141"/>
    </source>
</evidence>
<feature type="compositionally biased region" description="Basic and acidic residues" evidence="13">
    <location>
        <begin position="432"/>
        <end position="445"/>
    </location>
</feature>
<keyword evidence="5 12" id="KW-0812">Transmembrane</keyword>
<feature type="region of interest" description="Disordered" evidence="13">
    <location>
        <begin position="372"/>
        <end position="395"/>
    </location>
</feature>
<dbReference type="GO" id="GO:0022841">
    <property type="term" value="F:potassium ion leak channel activity"/>
    <property type="evidence" value="ECO:0007669"/>
    <property type="project" value="TreeGrafter"/>
</dbReference>
<feature type="transmembrane region" description="Helical" evidence="14">
    <location>
        <begin position="116"/>
        <end position="138"/>
    </location>
</feature>
<evidence type="ECO:0000256" key="4">
    <source>
        <dbReference type="ARBA" id="ARBA00022538"/>
    </source>
</evidence>
<dbReference type="PRINTS" id="PR01095">
    <property type="entry name" value="TASKCHANNEL"/>
</dbReference>
<feature type="domain" description="Potassium channel" evidence="15">
    <location>
        <begin position="172"/>
        <end position="246"/>
    </location>
</feature>